<dbReference type="AlphaFoldDB" id="A0A3P3WCF5"/>
<accession>A0A3P3WCF5</accession>
<name>A0A3P3WCF5_9FLAO</name>
<comment type="caution">
    <text evidence="1">The sequence shown here is derived from an EMBL/GenBank/DDBJ whole genome shotgun (WGS) entry which is preliminary data.</text>
</comment>
<dbReference type="PROSITE" id="PS51257">
    <property type="entry name" value="PROKAR_LIPOPROTEIN"/>
    <property type="match status" value="1"/>
</dbReference>
<dbReference type="RefSeq" id="WP_125017760.1">
    <property type="nucleotide sequence ID" value="NZ_RQVQ01000007.1"/>
</dbReference>
<sequence>MRLILNFLLLVFVFISCETKKVDELKESTIVVKDSVVKENKVDEIKTSDCMTRLIDIVQSNSKCKELIGYMKNQNVKYGFQIDSFPVLSRTYPQDSLMYYELILVEHHSTHNRNAAQFSFSPYFKRLSIMDSVKNKFIETDCDMKLIDSYKKNCWN</sequence>
<keyword evidence="2" id="KW-1185">Reference proteome</keyword>
<evidence type="ECO:0000313" key="2">
    <source>
        <dbReference type="Proteomes" id="UP000275719"/>
    </source>
</evidence>
<protein>
    <recommendedName>
        <fullName evidence="3">Lipoprotein</fullName>
    </recommendedName>
</protein>
<organism evidence="1 2">
    <name type="scientific">Paenimyroides tangerinum</name>
    <dbReference type="NCBI Taxonomy" id="2488728"/>
    <lineage>
        <taxon>Bacteria</taxon>
        <taxon>Pseudomonadati</taxon>
        <taxon>Bacteroidota</taxon>
        <taxon>Flavobacteriia</taxon>
        <taxon>Flavobacteriales</taxon>
        <taxon>Flavobacteriaceae</taxon>
        <taxon>Paenimyroides</taxon>
    </lineage>
</organism>
<gene>
    <name evidence="1" type="ORF">EG240_04220</name>
</gene>
<proteinExistence type="predicted"/>
<dbReference type="Proteomes" id="UP000275719">
    <property type="component" value="Unassembled WGS sequence"/>
</dbReference>
<dbReference type="EMBL" id="RQVQ01000007">
    <property type="protein sequence ID" value="RRJ91997.1"/>
    <property type="molecule type" value="Genomic_DNA"/>
</dbReference>
<evidence type="ECO:0008006" key="3">
    <source>
        <dbReference type="Google" id="ProtNLM"/>
    </source>
</evidence>
<evidence type="ECO:0000313" key="1">
    <source>
        <dbReference type="EMBL" id="RRJ91997.1"/>
    </source>
</evidence>
<reference evidence="1 2" key="1">
    <citation type="submission" date="2018-11" db="EMBL/GenBank/DDBJ databases">
        <title>Flavobacterium sp. nov., YIM 102701-2 draft genome.</title>
        <authorList>
            <person name="Li G."/>
            <person name="Jiang Y."/>
        </authorList>
    </citation>
    <scope>NUCLEOTIDE SEQUENCE [LARGE SCALE GENOMIC DNA]</scope>
    <source>
        <strain evidence="1 2">YIM 102701-2</strain>
    </source>
</reference>